<sequence length="83" mass="9467">MSKKKSEELQEDPLAWLESDDPFGLNEPIELVPFVCTECKQIDEVPAYIIGEFMVDKRPGEPVILECPYCNGEMFEAKKDPSE</sequence>
<evidence type="ECO:0000313" key="3">
    <source>
        <dbReference type="Proteomes" id="UP000287910"/>
    </source>
</evidence>
<name>A0A3S0P689_9BACI</name>
<dbReference type="EMBL" id="RYYR01000002">
    <property type="protein sequence ID" value="RUL56382.1"/>
    <property type="molecule type" value="Genomic_DNA"/>
</dbReference>
<evidence type="ECO:0000313" key="1">
    <source>
        <dbReference type="EMBL" id="RUL56382.1"/>
    </source>
</evidence>
<comment type="caution">
    <text evidence="2">The sequence shown here is derived from an EMBL/GenBank/DDBJ whole genome shotgun (WGS) entry which is preliminary data.</text>
</comment>
<accession>A0A3S0P689</accession>
<dbReference type="Proteomes" id="UP000287910">
    <property type="component" value="Unassembled WGS sequence"/>
</dbReference>
<gene>
    <name evidence="1" type="ORF">EK386_01735</name>
    <name evidence="2" type="ORF">EK386_02615</name>
</gene>
<organism evidence="2 3">
    <name type="scientific">Lysinibacillus antri</name>
    <dbReference type="NCBI Taxonomy" id="2498145"/>
    <lineage>
        <taxon>Bacteria</taxon>
        <taxon>Bacillati</taxon>
        <taxon>Bacillota</taxon>
        <taxon>Bacilli</taxon>
        <taxon>Bacillales</taxon>
        <taxon>Bacillaceae</taxon>
        <taxon>Lysinibacillus</taxon>
    </lineage>
</organism>
<dbReference type="AlphaFoldDB" id="A0A3S0P689"/>
<evidence type="ECO:0000313" key="2">
    <source>
        <dbReference type="EMBL" id="RUL56539.1"/>
    </source>
</evidence>
<keyword evidence="3" id="KW-1185">Reference proteome</keyword>
<dbReference type="EMBL" id="RYYR01000002">
    <property type="protein sequence ID" value="RUL56539.1"/>
    <property type="molecule type" value="Genomic_DNA"/>
</dbReference>
<proteinExistence type="predicted"/>
<protein>
    <submittedName>
        <fullName evidence="2">Uncharacterized protein</fullName>
    </submittedName>
</protein>
<dbReference type="RefSeq" id="WP_126657296.1">
    <property type="nucleotide sequence ID" value="NZ_RYYR01000002.1"/>
</dbReference>
<reference evidence="2 3" key="1">
    <citation type="submission" date="2018-12" db="EMBL/GenBank/DDBJ databases">
        <title>Lysinibacillus antri sp. nov., isolated from a cave soil.</title>
        <authorList>
            <person name="Narsing Rao M.P."/>
            <person name="Zhang H."/>
            <person name="Dong Z.-Y."/>
            <person name="Niu X.-K."/>
            <person name="Zhang K."/>
            <person name="Fang B.-Z."/>
            <person name="Kang Y.-Q."/>
            <person name="Xiao M."/>
            <person name="Li W.-J."/>
        </authorList>
    </citation>
    <scope>NUCLEOTIDE SEQUENCE [LARGE SCALE GENOMIC DNA]</scope>
    <source>
        <strain evidence="2 3">SYSU K30002</strain>
    </source>
</reference>